<gene>
    <name evidence="1" type="ORF">PEDI_04590</name>
</gene>
<evidence type="ECO:0000313" key="1">
    <source>
        <dbReference type="EMBL" id="GJM59907.1"/>
    </source>
</evidence>
<dbReference type="RefSeq" id="WP_060685374.1">
    <property type="nucleotide sequence ID" value="NZ_BQKE01000001.1"/>
</dbReference>
<sequence length="99" mass="11783">MNKKENQGSMEKLFRNIGKKIDDLINEVPVDKQEVKEEWNKRSGEIKRNLHFLEMKVDEFAIEHQSTIQEIEDKVKSTTEKIKKEFSDFKSGNDRKKEN</sequence>
<keyword evidence="2" id="KW-1185">Reference proteome</keyword>
<dbReference type="AlphaFoldDB" id="A0AAN5AIK0"/>
<comment type="caution">
    <text evidence="1">The sequence shown here is derived from an EMBL/GenBank/DDBJ whole genome shotgun (WGS) entry which is preliminary data.</text>
</comment>
<name>A0AAN5AIK0_9BACT</name>
<dbReference type="EMBL" id="BQKE01000001">
    <property type="protein sequence ID" value="GJM59907.1"/>
    <property type="molecule type" value="Genomic_DNA"/>
</dbReference>
<evidence type="ECO:0000313" key="2">
    <source>
        <dbReference type="Proteomes" id="UP001310022"/>
    </source>
</evidence>
<accession>A0AAN5AIK0</accession>
<reference evidence="1 2" key="1">
    <citation type="submission" date="2021-12" db="EMBL/GenBank/DDBJ databases">
        <title>Genome sequencing of bacteria with rrn-lacking chromosome and rrn-plasmid.</title>
        <authorList>
            <person name="Anda M."/>
            <person name="Iwasaki W."/>
        </authorList>
    </citation>
    <scope>NUCLEOTIDE SEQUENCE [LARGE SCALE GENOMIC DNA]</scope>
    <source>
        <strain evidence="1 2">NBRC 15940</strain>
    </source>
</reference>
<dbReference type="Proteomes" id="UP001310022">
    <property type="component" value="Unassembled WGS sequence"/>
</dbReference>
<organism evidence="1 2">
    <name type="scientific">Persicobacter diffluens</name>
    <dbReference type="NCBI Taxonomy" id="981"/>
    <lineage>
        <taxon>Bacteria</taxon>
        <taxon>Pseudomonadati</taxon>
        <taxon>Bacteroidota</taxon>
        <taxon>Cytophagia</taxon>
        <taxon>Cytophagales</taxon>
        <taxon>Persicobacteraceae</taxon>
        <taxon>Persicobacter</taxon>
    </lineage>
</organism>
<protein>
    <submittedName>
        <fullName evidence="1">Uncharacterized protein</fullName>
    </submittedName>
</protein>
<proteinExistence type="predicted"/>